<accession>A0A660SN46</accession>
<protein>
    <recommendedName>
        <fullName evidence="3">GspL periplasmic domain-containing protein</fullName>
    </recommendedName>
</protein>
<dbReference type="Proteomes" id="UP000268469">
    <property type="component" value="Unassembled WGS sequence"/>
</dbReference>
<evidence type="ECO:0000313" key="1">
    <source>
        <dbReference type="EMBL" id="RKX71390.1"/>
    </source>
</evidence>
<proteinExistence type="predicted"/>
<name>A0A660SN46_UNCW3</name>
<dbReference type="AlphaFoldDB" id="A0A660SN46"/>
<reference evidence="1 2" key="1">
    <citation type="submission" date="2018-06" db="EMBL/GenBank/DDBJ databases">
        <title>Extensive metabolic versatility and redundancy in microbially diverse, dynamic hydrothermal sediments.</title>
        <authorList>
            <person name="Dombrowski N."/>
            <person name="Teske A."/>
            <person name="Baker B.J."/>
        </authorList>
    </citation>
    <scope>NUCLEOTIDE SEQUENCE [LARGE SCALE GENOMIC DNA]</scope>
    <source>
        <strain evidence="1">B36_G15</strain>
    </source>
</reference>
<comment type="caution">
    <text evidence="1">The sequence shown here is derived from an EMBL/GenBank/DDBJ whole genome shotgun (WGS) entry which is preliminary data.</text>
</comment>
<dbReference type="EMBL" id="QNBE01000010">
    <property type="protein sequence ID" value="RKX71390.1"/>
    <property type="molecule type" value="Genomic_DNA"/>
</dbReference>
<gene>
    <name evidence="1" type="ORF">DRP53_01775</name>
</gene>
<sequence length="407" mass="46465">MRSIGIDIAEDSVRVVELTDGVVSYHSCGDERLLRIVKARRPDRIITGIRGSQILTRTYRLTRPQLFAQWLARNVSSVIPGLKPSEVIVSHRFLTSDEVLIGVVRKDRFHQIIKIFLNHDLLPDVVDSSGLPLFYIFRDRLPKDVIIAHFERLSLTTLVVRGGLPITSHYRRLSHRYFSEAISELNTIIDFHRMKSEEILITGPKARQLLRRLIKAGIKARYEAIPSLPPELIIAYGLALRSDEEGLDLLPSELRKRVKLERRTAVINRIRRVVTIGSALLLTFLLIQNLYLRGRIAEGLRNESRLFNSIESIGEDLPHPDYLGRRDYSTQLSIIGNAVPRGMKLSLICNQIRSGKVKREELRVEGEARDEDRIVKFLTRLKAGGFKLIDVRISEEEGGLSFEITMI</sequence>
<evidence type="ECO:0008006" key="3">
    <source>
        <dbReference type="Google" id="ProtNLM"/>
    </source>
</evidence>
<organism evidence="1 2">
    <name type="scientific">candidate division WOR-3 bacterium</name>
    <dbReference type="NCBI Taxonomy" id="2052148"/>
    <lineage>
        <taxon>Bacteria</taxon>
        <taxon>Bacteria division WOR-3</taxon>
    </lineage>
</organism>
<evidence type="ECO:0000313" key="2">
    <source>
        <dbReference type="Proteomes" id="UP000268469"/>
    </source>
</evidence>